<dbReference type="AlphaFoldDB" id="A0A1I8EFQ6"/>
<dbReference type="WBParaSite" id="maker-PairedContig_1835-snap-gene-0.22-mRNA-1">
    <property type="protein sequence ID" value="maker-PairedContig_1835-snap-gene-0.22-mRNA-1"/>
    <property type="gene ID" value="maker-PairedContig_1835-snap-gene-0.22"/>
</dbReference>
<keyword evidence="1" id="KW-0472">Membrane</keyword>
<proteinExistence type="predicted"/>
<reference evidence="2" key="1">
    <citation type="submission" date="2016-11" db="UniProtKB">
        <authorList>
            <consortium name="WormBaseParasite"/>
        </authorList>
    </citation>
    <scope>IDENTIFICATION</scope>
    <source>
        <strain evidence="2">pt0022</strain>
    </source>
</reference>
<feature type="transmembrane region" description="Helical" evidence="1">
    <location>
        <begin position="29"/>
        <end position="52"/>
    </location>
</feature>
<evidence type="ECO:0000313" key="2">
    <source>
        <dbReference type="WBParaSite" id="maker-PairedContig_1835-snap-gene-0.22-mRNA-1"/>
    </source>
</evidence>
<keyword evidence="1" id="KW-0812">Transmembrane</keyword>
<sequence>MTFKKVNGRISQLKLLMWKNFLQQIRSPIFTTLEFIVPLLLIGITFGLMIALRHKYELSHPSTTYKPWIIHGSIIDLIIPPDFSQIFVDTIVDTQYVISGKTIDDCIFLNVTRQSNDSNITANIDLEIVYTPTNPAIDEIMQIIQERYTTSDVFEQLENNILFEELDIMKKFGPNMMIKISSTTKLTRGIVFDENFANSVNSTDTISYSIRLSNTKRRYQPLLSTLLPWNTEIKFAVPIRIGPLHKLNPSGGNPGYWQEGFLTLQKAIDVAIQQYLSNTTNNSILMLQRFPYPSYKNIIIELGVYFLSTVVVFSFLINVVYITRTIVNEKETQMKVLFLIKIKINSNNWQKKAKISHP</sequence>
<protein>
    <submittedName>
        <fullName evidence="2">Uncharacterized protein</fullName>
    </submittedName>
</protein>
<name>A0A1I8EFQ6_WUCBA</name>
<dbReference type="InterPro" id="IPR026082">
    <property type="entry name" value="ABCA"/>
</dbReference>
<feature type="transmembrane region" description="Helical" evidence="1">
    <location>
        <begin position="298"/>
        <end position="322"/>
    </location>
</feature>
<dbReference type="PANTHER" id="PTHR19229:SF250">
    <property type="entry name" value="ABC TRANSPORTER DOMAIN-CONTAINING PROTEIN-RELATED"/>
    <property type="match status" value="1"/>
</dbReference>
<dbReference type="GO" id="GO:0140359">
    <property type="term" value="F:ABC-type transporter activity"/>
    <property type="evidence" value="ECO:0007669"/>
    <property type="project" value="InterPro"/>
</dbReference>
<evidence type="ECO:0000256" key="1">
    <source>
        <dbReference type="SAM" id="Phobius"/>
    </source>
</evidence>
<organism evidence="2">
    <name type="scientific">Wuchereria bancrofti</name>
    <dbReference type="NCBI Taxonomy" id="6293"/>
    <lineage>
        <taxon>Eukaryota</taxon>
        <taxon>Metazoa</taxon>
        <taxon>Ecdysozoa</taxon>
        <taxon>Nematoda</taxon>
        <taxon>Chromadorea</taxon>
        <taxon>Rhabditida</taxon>
        <taxon>Spirurina</taxon>
        <taxon>Spiruromorpha</taxon>
        <taxon>Filarioidea</taxon>
        <taxon>Onchocercidae</taxon>
        <taxon>Wuchereria</taxon>
    </lineage>
</organism>
<accession>A0A1I8EFQ6</accession>
<dbReference type="PANTHER" id="PTHR19229">
    <property type="entry name" value="ATP-BINDING CASSETTE TRANSPORTER SUBFAMILY A ABCA"/>
    <property type="match status" value="1"/>
</dbReference>
<keyword evidence="1" id="KW-1133">Transmembrane helix</keyword>
<dbReference type="STRING" id="6293.A0A1I8EFQ6"/>
<dbReference type="GO" id="GO:0005319">
    <property type="term" value="F:lipid transporter activity"/>
    <property type="evidence" value="ECO:0007669"/>
    <property type="project" value="TreeGrafter"/>
</dbReference>
<dbReference type="GO" id="GO:0016020">
    <property type="term" value="C:membrane"/>
    <property type="evidence" value="ECO:0007669"/>
    <property type="project" value="InterPro"/>
</dbReference>